<dbReference type="InterPro" id="IPR029063">
    <property type="entry name" value="SAM-dependent_MTases_sf"/>
</dbReference>
<proteinExistence type="predicted"/>
<dbReference type="Pfam" id="PF01861">
    <property type="entry name" value="BpsA_C"/>
    <property type="match status" value="1"/>
</dbReference>
<accession>A0A1I1CLR6</accession>
<organism evidence="2 3">
    <name type="scientific">Amycolatopsis marina</name>
    <dbReference type="NCBI Taxonomy" id="490629"/>
    <lineage>
        <taxon>Bacteria</taxon>
        <taxon>Bacillati</taxon>
        <taxon>Actinomycetota</taxon>
        <taxon>Actinomycetes</taxon>
        <taxon>Pseudonocardiales</taxon>
        <taxon>Pseudonocardiaceae</taxon>
        <taxon>Amycolatopsis</taxon>
    </lineage>
</organism>
<dbReference type="AlphaFoldDB" id="A0A1I1CLR6"/>
<dbReference type="InterPro" id="IPR002723">
    <property type="entry name" value="BpsA_C"/>
</dbReference>
<sequence>MLTPVDKVLAEHGVHTGPLRSAMTRLRAGWQEFDQLVRESTAPRRSLQELLDALGDDLERDGDALRIQPARAQTYAHLDVPGTPDDLGPDAEHLSVLAGLIENVPPPLAALDHVQATAETVLRRALWLDTRYDLRRARLVLLGDHDLTSLAIRLVRPEAEVTVVDLDDRVLEYLDRHSDRSVTTIHADLRIGLPPAVTGSADLVFSDPPYTPEGMALFAARGVECLADPPKGRLLLAYGYSPRHPALGAQVQRELAGIGLVFESIVPDFHRYHGAQAIGSAADLYVCQPTGHARKSGGAKGQPGIYTHGPQSVESTATAADLLAALAAVAGEGGQRVEQRRADWAKPVSAQAGTAITMDLTADPGPWLLRALLATNAERVAVLLPNAHPDLANADAQRALSRLVGPKYRLRLLRSTPDNTHAVVVADAAPPQDGTATVRHAVWTRAHGKLGNTGREALIAASGGTMTKNEARDRMSAIAPDLLDLRLIDLPRHRIAQLAAALSS</sequence>
<evidence type="ECO:0000313" key="3">
    <source>
        <dbReference type="Proteomes" id="UP000243799"/>
    </source>
</evidence>
<keyword evidence="3" id="KW-1185">Reference proteome</keyword>
<protein>
    <submittedName>
        <fullName evidence="2">Predicted methyltransferase</fullName>
    </submittedName>
</protein>
<keyword evidence="2" id="KW-0489">Methyltransferase</keyword>
<gene>
    <name evidence="2" type="ORF">SAMN05216266_12920</name>
</gene>
<dbReference type="GO" id="GO:0032259">
    <property type="term" value="P:methylation"/>
    <property type="evidence" value="ECO:0007669"/>
    <property type="project" value="UniProtKB-KW"/>
</dbReference>
<dbReference type="EMBL" id="FOKG01000029">
    <property type="protein sequence ID" value="SFB61868.1"/>
    <property type="molecule type" value="Genomic_DNA"/>
</dbReference>
<keyword evidence="2" id="KW-0808">Transferase</keyword>
<dbReference type="PROSITE" id="PS00092">
    <property type="entry name" value="N6_MTASE"/>
    <property type="match status" value="1"/>
</dbReference>
<evidence type="ECO:0000313" key="2">
    <source>
        <dbReference type="EMBL" id="SFB61868.1"/>
    </source>
</evidence>
<dbReference type="SUPFAM" id="SSF53335">
    <property type="entry name" value="S-adenosyl-L-methionine-dependent methyltransferases"/>
    <property type="match status" value="1"/>
</dbReference>
<reference evidence="3" key="1">
    <citation type="submission" date="2016-10" db="EMBL/GenBank/DDBJ databases">
        <authorList>
            <person name="Varghese N."/>
            <person name="Submissions S."/>
        </authorList>
    </citation>
    <scope>NUCLEOTIDE SEQUENCE [LARGE SCALE GENOMIC DNA]</scope>
    <source>
        <strain evidence="3">CGMCC 4.3568</strain>
    </source>
</reference>
<name>A0A1I1CLR6_9PSEU</name>
<dbReference type="InterPro" id="IPR002052">
    <property type="entry name" value="DNA_methylase_N6_adenine_CS"/>
</dbReference>
<dbReference type="GO" id="GO:0003676">
    <property type="term" value="F:nucleic acid binding"/>
    <property type="evidence" value="ECO:0007669"/>
    <property type="project" value="InterPro"/>
</dbReference>
<dbReference type="Proteomes" id="UP000243799">
    <property type="component" value="Unassembled WGS sequence"/>
</dbReference>
<evidence type="ECO:0000259" key="1">
    <source>
        <dbReference type="Pfam" id="PF01861"/>
    </source>
</evidence>
<dbReference type="CDD" id="cd02440">
    <property type="entry name" value="AdoMet_MTases"/>
    <property type="match status" value="1"/>
</dbReference>
<dbReference type="GO" id="GO:0008168">
    <property type="term" value="F:methyltransferase activity"/>
    <property type="evidence" value="ECO:0007669"/>
    <property type="project" value="UniProtKB-KW"/>
</dbReference>
<dbReference type="STRING" id="490629.SAMN05216266_12920"/>
<dbReference type="RefSeq" id="WP_177242855.1">
    <property type="nucleotide sequence ID" value="NZ_FOKG01000029.1"/>
</dbReference>
<dbReference type="Gene3D" id="3.40.50.150">
    <property type="entry name" value="Vaccinia Virus protein VP39"/>
    <property type="match status" value="1"/>
</dbReference>
<feature type="domain" description="N(4)-bis(aminopropyl)spermidine synthase C-terminal" evidence="1">
    <location>
        <begin position="102"/>
        <end position="276"/>
    </location>
</feature>